<protein>
    <submittedName>
        <fullName evidence="3">RAD protein (Pv-fam-e)</fullName>
    </submittedName>
</protein>
<evidence type="ECO:0000256" key="1">
    <source>
        <dbReference type="SAM" id="SignalP"/>
    </source>
</evidence>
<proteinExistence type="predicted"/>
<dbReference type="Gene3D" id="6.10.280.180">
    <property type="entry name" value="Plasmodium RESA, N-terminal helical domain"/>
    <property type="match status" value="1"/>
</dbReference>
<gene>
    <name evidence="3" type="ORF">PVT01_050027900</name>
</gene>
<dbReference type="EMBL" id="LT615243">
    <property type="protein sequence ID" value="SCO65976.1"/>
    <property type="molecule type" value="Genomic_DNA"/>
</dbReference>
<accession>A0A1G4GTT0</accession>
<feature type="domain" description="Plasmodium RESA N-terminal" evidence="2">
    <location>
        <begin position="95"/>
        <end position="213"/>
    </location>
</feature>
<name>A0A1G4GTT0_PLAVI</name>
<dbReference type="AlphaFoldDB" id="A0A1G4GTT0"/>
<organism evidence="3 4">
    <name type="scientific">Plasmodium vivax</name>
    <name type="common">malaria parasite P. vivax</name>
    <dbReference type="NCBI Taxonomy" id="5855"/>
    <lineage>
        <taxon>Eukaryota</taxon>
        <taxon>Sar</taxon>
        <taxon>Alveolata</taxon>
        <taxon>Apicomplexa</taxon>
        <taxon>Aconoidasida</taxon>
        <taxon>Haemosporida</taxon>
        <taxon>Plasmodiidae</taxon>
        <taxon>Plasmodium</taxon>
        <taxon>Plasmodium (Plasmodium)</taxon>
    </lineage>
</organism>
<dbReference type="Proteomes" id="UP000196402">
    <property type="component" value="Chromosome 5"/>
</dbReference>
<dbReference type="VEuPathDB" id="PlasmoDB:PVW1_050029900"/>
<feature type="signal peptide" evidence="1">
    <location>
        <begin position="1"/>
        <end position="22"/>
    </location>
</feature>
<evidence type="ECO:0000313" key="3">
    <source>
        <dbReference type="EMBL" id="SCO65976.1"/>
    </source>
</evidence>
<feature type="chain" id="PRO_5009234051" evidence="1">
    <location>
        <begin position="23"/>
        <end position="241"/>
    </location>
</feature>
<evidence type="ECO:0000259" key="2">
    <source>
        <dbReference type="Pfam" id="PF09687"/>
    </source>
</evidence>
<reference evidence="3 4" key="1">
    <citation type="submission" date="2016-07" db="EMBL/GenBank/DDBJ databases">
        <authorList>
            <consortium name="Pathogen Informatics"/>
        </authorList>
    </citation>
    <scope>NUCLEOTIDE SEQUENCE [LARGE SCALE GENOMIC DNA]</scope>
</reference>
<evidence type="ECO:0000313" key="4">
    <source>
        <dbReference type="Proteomes" id="UP000196402"/>
    </source>
</evidence>
<dbReference type="InterPro" id="IPR019111">
    <property type="entry name" value="PRESA_N"/>
</dbReference>
<dbReference type="InterPro" id="IPR044885">
    <property type="entry name" value="PRESA_N_sf"/>
</dbReference>
<dbReference type="VEuPathDB" id="PlasmoDB:PVPAM_050032200"/>
<dbReference type="VEuPathDB" id="PlasmoDB:PVX_089865"/>
<sequence>MKMFSTPKALFCLYTLLNVVLLDNVPLSNDLTLSSPAVSAFPRHLSEVKKNSSSSDSSDNKLTRKLYDGTLANSLFTEHSDNAALLSELSKKEYLVHKNQTLRENVSNKDMVSLLDGFNKLYAIEHERMMNRLSEKLSELQTKCKIPAYVAGELLKECKRSIESEHNTIMNSYKNSYNSYVMSYTSSASSFASFYMRYVRAWNKGLKKSEEKWNKIFEEKANIYIKRPPQNSRHNLPINYE</sequence>
<dbReference type="Pfam" id="PF09687">
    <property type="entry name" value="PRESAN"/>
    <property type="match status" value="1"/>
</dbReference>
<keyword evidence="1" id="KW-0732">Signal</keyword>
<dbReference type="VEuPathDB" id="PlasmoDB:PVP01_0524700"/>